<organism evidence="3 4">
    <name type="scientific">Chelativorans salis</name>
    <dbReference type="NCBI Taxonomy" id="2978478"/>
    <lineage>
        <taxon>Bacteria</taxon>
        <taxon>Pseudomonadati</taxon>
        <taxon>Pseudomonadota</taxon>
        <taxon>Alphaproteobacteria</taxon>
        <taxon>Hyphomicrobiales</taxon>
        <taxon>Phyllobacteriaceae</taxon>
        <taxon>Chelativorans</taxon>
    </lineage>
</organism>
<dbReference type="EMBL" id="JAOCZP010000001">
    <property type="protein sequence ID" value="MCT7374203.1"/>
    <property type="molecule type" value="Genomic_DNA"/>
</dbReference>
<proteinExistence type="predicted"/>
<dbReference type="RefSeq" id="WP_260900575.1">
    <property type="nucleotide sequence ID" value="NZ_JAOCZP010000001.1"/>
</dbReference>
<keyword evidence="2" id="KW-0732">Signal</keyword>
<comment type="caution">
    <text evidence="3">The sequence shown here is derived from an EMBL/GenBank/DDBJ whole genome shotgun (WGS) entry which is preliminary data.</text>
</comment>
<name>A0ABT2LKJ8_9HYPH</name>
<evidence type="ECO:0000313" key="3">
    <source>
        <dbReference type="EMBL" id="MCT7374203.1"/>
    </source>
</evidence>
<feature type="chain" id="PRO_5046191998" evidence="2">
    <location>
        <begin position="26"/>
        <end position="229"/>
    </location>
</feature>
<evidence type="ECO:0000256" key="1">
    <source>
        <dbReference type="SAM" id="MobiDB-lite"/>
    </source>
</evidence>
<feature type="signal peptide" evidence="2">
    <location>
        <begin position="1"/>
        <end position="25"/>
    </location>
</feature>
<reference evidence="3 4" key="1">
    <citation type="submission" date="2022-09" db="EMBL/GenBank/DDBJ databases">
        <title>Chelativorans salina sp. nov., a novel slightly halophilic bacterium isolated from a saline lake sediment enrichment.</title>
        <authorList>
            <person name="Gao L."/>
            <person name="Fang B.-Z."/>
            <person name="Li W.-J."/>
        </authorList>
    </citation>
    <scope>NUCLEOTIDE SEQUENCE [LARGE SCALE GENOMIC DNA]</scope>
    <source>
        <strain evidence="3 4">EGI FJ00035</strain>
    </source>
</reference>
<gene>
    <name evidence="3" type="ORF">N5A92_04045</name>
</gene>
<keyword evidence="4" id="KW-1185">Reference proteome</keyword>
<accession>A0ABT2LKJ8</accession>
<feature type="region of interest" description="Disordered" evidence="1">
    <location>
        <begin position="148"/>
        <end position="193"/>
    </location>
</feature>
<sequence length="229" mass="24176">MMNTTRAIFAGTAASLLVLAGPAGAQQQGQNLTEDQVRSFFDSMEQETMQAVQAGDFQRLIGWTQNNIADEATFSVTNEIYRGDDRKGFSAMTLGKGDVLGISRAAVGMMSGMNNGQPVQDYSLQVEVTDFKPAGPDAATVTTEITESGTLSMPPAHTAAASQPDDETLQTGSTQADTQQQGSGQTSAQGEAQSLQFEATAQCSHLIHRGETGDQLVMGLSTCQARTNL</sequence>
<evidence type="ECO:0000256" key="2">
    <source>
        <dbReference type="SAM" id="SignalP"/>
    </source>
</evidence>
<protein>
    <submittedName>
        <fullName evidence="3">Uncharacterized protein</fullName>
    </submittedName>
</protein>
<dbReference type="Proteomes" id="UP001320831">
    <property type="component" value="Unassembled WGS sequence"/>
</dbReference>
<evidence type="ECO:0000313" key="4">
    <source>
        <dbReference type="Proteomes" id="UP001320831"/>
    </source>
</evidence>
<feature type="compositionally biased region" description="Low complexity" evidence="1">
    <location>
        <begin position="170"/>
        <end position="193"/>
    </location>
</feature>